<comment type="similarity">
    <text evidence="1">Belongs to the LysR transcriptional regulatory family.</text>
</comment>
<dbReference type="FunFam" id="1.10.10.10:FF:000001">
    <property type="entry name" value="LysR family transcriptional regulator"/>
    <property type="match status" value="1"/>
</dbReference>
<evidence type="ECO:0000256" key="3">
    <source>
        <dbReference type="ARBA" id="ARBA00023125"/>
    </source>
</evidence>
<dbReference type="STRING" id="1218098.GCA_001598715_02990"/>
<dbReference type="SUPFAM" id="SSF46785">
    <property type="entry name" value="Winged helix' DNA-binding domain"/>
    <property type="match status" value="1"/>
</dbReference>
<organism evidence="6 7">
    <name type="scientific">Klebsiella pneumoniae subsp. ozaenae</name>
    <dbReference type="NCBI Taxonomy" id="574"/>
    <lineage>
        <taxon>Bacteria</taxon>
        <taxon>Pseudomonadati</taxon>
        <taxon>Pseudomonadota</taxon>
        <taxon>Gammaproteobacteria</taxon>
        <taxon>Enterobacterales</taxon>
        <taxon>Enterobacteriaceae</taxon>
        <taxon>Klebsiella/Raoultella group</taxon>
        <taxon>Klebsiella</taxon>
        <taxon>Klebsiella pneumoniae complex</taxon>
    </lineage>
</organism>
<protein>
    <submittedName>
        <fullName evidence="6">LysR family transcriptional regulator</fullName>
    </submittedName>
</protein>
<evidence type="ECO:0000313" key="7">
    <source>
        <dbReference type="Proteomes" id="UP000254487"/>
    </source>
</evidence>
<dbReference type="InterPro" id="IPR000847">
    <property type="entry name" value="LysR_HTH_N"/>
</dbReference>
<dbReference type="PANTHER" id="PTHR30126">
    <property type="entry name" value="HTH-TYPE TRANSCRIPTIONAL REGULATOR"/>
    <property type="match status" value="1"/>
</dbReference>
<gene>
    <name evidence="6" type="primary">gltC_1</name>
    <name evidence="6" type="ORF">NCTC10313_01412</name>
</gene>
<dbReference type="SUPFAM" id="SSF53850">
    <property type="entry name" value="Periplasmic binding protein-like II"/>
    <property type="match status" value="1"/>
</dbReference>
<dbReference type="Gene3D" id="1.10.10.10">
    <property type="entry name" value="Winged helix-like DNA-binding domain superfamily/Winged helix DNA-binding domain"/>
    <property type="match status" value="1"/>
</dbReference>
<evidence type="ECO:0000259" key="5">
    <source>
        <dbReference type="PROSITE" id="PS50931"/>
    </source>
</evidence>
<name>A0A377Z0T6_KLEPO</name>
<evidence type="ECO:0000256" key="4">
    <source>
        <dbReference type="ARBA" id="ARBA00023163"/>
    </source>
</evidence>
<dbReference type="InterPro" id="IPR036388">
    <property type="entry name" value="WH-like_DNA-bd_sf"/>
</dbReference>
<keyword evidence="3" id="KW-0238">DNA-binding</keyword>
<dbReference type="CDD" id="cd08434">
    <property type="entry name" value="PBP2_GltC_like"/>
    <property type="match status" value="1"/>
</dbReference>
<evidence type="ECO:0000313" key="6">
    <source>
        <dbReference type="EMBL" id="STU57728.1"/>
    </source>
</evidence>
<accession>A0A377Z0T6</accession>
<dbReference type="Proteomes" id="UP000254487">
    <property type="component" value="Unassembled WGS sequence"/>
</dbReference>
<sequence length="286" mass="32199">MNLKQLYYFKRLSETEHYTEAASSLCITQPSLSHAISELEKELGVALFARQGRNVKITQNGKRFLPYVEDALASLENGRMILQKNGAENKENIRIAFIYTMGEYVVPQLINKYSLSPECHNVTFSFTQGTSLTLLQELKAGKVDLAICSYIADEPDIDFIPVIQQELVVVTAKDHPLARLYEHEVDLVETIHYPYIYFSENSGLRPFIDNVFMQQKLVPEIACYVDEDTAMAGLVSIDYGIAIMPRITALSYYNVHILKIKNTIPPPLYLSGDHERQGALSGAGVI</sequence>
<dbReference type="Gene3D" id="3.40.190.290">
    <property type="match status" value="1"/>
</dbReference>
<evidence type="ECO:0000256" key="1">
    <source>
        <dbReference type="ARBA" id="ARBA00009437"/>
    </source>
</evidence>
<reference evidence="6 7" key="1">
    <citation type="submission" date="2018-06" db="EMBL/GenBank/DDBJ databases">
        <authorList>
            <consortium name="Pathogen Informatics"/>
            <person name="Doyle S."/>
        </authorList>
    </citation>
    <scope>NUCLEOTIDE SEQUENCE [LARGE SCALE GENOMIC DNA]</scope>
    <source>
        <strain evidence="6 7">NCTC10313</strain>
    </source>
</reference>
<keyword evidence="4" id="KW-0804">Transcription</keyword>
<dbReference type="PANTHER" id="PTHR30126:SF39">
    <property type="entry name" value="HTH-TYPE TRANSCRIPTIONAL REGULATOR CYSL"/>
    <property type="match status" value="1"/>
</dbReference>
<dbReference type="GO" id="GO:0003700">
    <property type="term" value="F:DNA-binding transcription factor activity"/>
    <property type="evidence" value="ECO:0007669"/>
    <property type="project" value="InterPro"/>
</dbReference>
<evidence type="ECO:0000256" key="2">
    <source>
        <dbReference type="ARBA" id="ARBA00023015"/>
    </source>
</evidence>
<dbReference type="InterPro" id="IPR036390">
    <property type="entry name" value="WH_DNA-bd_sf"/>
</dbReference>
<dbReference type="EMBL" id="UGLW01000003">
    <property type="protein sequence ID" value="STU57728.1"/>
    <property type="molecule type" value="Genomic_DNA"/>
</dbReference>
<proteinExistence type="inferred from homology"/>
<dbReference type="GO" id="GO:0000976">
    <property type="term" value="F:transcription cis-regulatory region binding"/>
    <property type="evidence" value="ECO:0007669"/>
    <property type="project" value="TreeGrafter"/>
</dbReference>
<feature type="domain" description="HTH lysR-type" evidence="5">
    <location>
        <begin position="1"/>
        <end position="58"/>
    </location>
</feature>
<keyword evidence="2" id="KW-0805">Transcription regulation</keyword>
<dbReference type="Pfam" id="PF00126">
    <property type="entry name" value="HTH_1"/>
    <property type="match status" value="1"/>
</dbReference>
<dbReference type="Pfam" id="PF03466">
    <property type="entry name" value="LysR_substrate"/>
    <property type="match status" value="1"/>
</dbReference>
<dbReference type="InterPro" id="IPR005119">
    <property type="entry name" value="LysR_subst-bd"/>
</dbReference>
<dbReference type="PROSITE" id="PS50931">
    <property type="entry name" value="HTH_LYSR"/>
    <property type="match status" value="1"/>
</dbReference>
<dbReference type="PRINTS" id="PR00039">
    <property type="entry name" value="HTHLYSR"/>
</dbReference>
<dbReference type="AlphaFoldDB" id="A0A377Z0T6"/>